<dbReference type="Proteomes" id="UP000501891">
    <property type="component" value="Chromosome"/>
</dbReference>
<evidence type="ECO:0000313" key="3">
    <source>
        <dbReference type="EMBL" id="QJE74097.1"/>
    </source>
</evidence>
<protein>
    <submittedName>
        <fullName evidence="3">SGNH/GDSL hydrolase family protein</fullName>
    </submittedName>
</protein>
<dbReference type="SUPFAM" id="SSF52266">
    <property type="entry name" value="SGNH hydrolase"/>
    <property type="match status" value="1"/>
</dbReference>
<keyword evidence="1 3" id="KW-0378">Hydrolase</keyword>
<reference evidence="3" key="1">
    <citation type="submission" date="2020-04" db="EMBL/GenBank/DDBJ databases">
        <title>A desert anoxygenic phototrophic bacterium fixes CO2 using RubisCO under aerobic conditions.</title>
        <authorList>
            <person name="Tang K."/>
        </authorList>
    </citation>
    <scope>NUCLEOTIDE SEQUENCE [LARGE SCALE GENOMIC DNA]</scope>
    <source>
        <strain evidence="3">MIMtkB3</strain>
    </source>
</reference>
<dbReference type="Gene3D" id="3.40.50.1110">
    <property type="entry name" value="SGNH hydrolase"/>
    <property type="match status" value="1"/>
</dbReference>
<dbReference type="EMBL" id="CP051775">
    <property type="protein sequence ID" value="QJE74097.1"/>
    <property type="molecule type" value="Genomic_DNA"/>
</dbReference>
<gene>
    <name evidence="3" type="ORF">HHL28_14275</name>
</gene>
<accession>A0A858R9Q7</accession>
<dbReference type="PANTHER" id="PTHR45648:SF22">
    <property type="entry name" value="GDSL LIPASE_ACYLHYDROLASE FAMILY PROTEIN (AFU_ORTHOLOGUE AFUA_4G14700)"/>
    <property type="match status" value="1"/>
</dbReference>
<dbReference type="KEGG" id="acru:HHL28_14275"/>
<dbReference type="Pfam" id="PF00657">
    <property type="entry name" value="Lipase_GDSL"/>
    <property type="match status" value="1"/>
</dbReference>
<keyword evidence="2" id="KW-0732">Signal</keyword>
<evidence type="ECO:0000256" key="2">
    <source>
        <dbReference type="SAM" id="SignalP"/>
    </source>
</evidence>
<feature type="signal peptide" evidence="2">
    <location>
        <begin position="1"/>
        <end position="22"/>
    </location>
</feature>
<evidence type="ECO:0000313" key="4">
    <source>
        <dbReference type="Proteomes" id="UP000501891"/>
    </source>
</evidence>
<dbReference type="InterPro" id="IPR001087">
    <property type="entry name" value="GDSL"/>
</dbReference>
<dbReference type="CDD" id="cd01846">
    <property type="entry name" value="fatty_acyltransferase_like"/>
    <property type="match status" value="1"/>
</dbReference>
<dbReference type="InterPro" id="IPR051058">
    <property type="entry name" value="GDSL_Est/Lipase"/>
</dbReference>
<organism evidence="3 4">
    <name type="scientific">Aerophototrophica crusticola</name>
    <dbReference type="NCBI Taxonomy" id="1709002"/>
    <lineage>
        <taxon>Bacteria</taxon>
        <taxon>Pseudomonadati</taxon>
        <taxon>Pseudomonadota</taxon>
        <taxon>Alphaproteobacteria</taxon>
        <taxon>Rhodospirillales</taxon>
        <taxon>Rhodospirillaceae</taxon>
        <taxon>Aerophototrophica</taxon>
    </lineage>
</organism>
<dbReference type="AlphaFoldDB" id="A0A858R9Q7"/>
<dbReference type="PANTHER" id="PTHR45648">
    <property type="entry name" value="GDSL LIPASE/ACYLHYDROLASE FAMILY PROTEIN (AFU_ORTHOLOGUE AFUA_4G14700)"/>
    <property type="match status" value="1"/>
</dbReference>
<sequence>MLKGLMGMVVAAGVMAAGSTGAAPLGKGPVPLVVLGDSLSDIGNAGRFSDGPVWVEVLAQRLGSKLVASTRGGNNHAVGGARIHGGAHSLRVQADRYLDGLGPDGKVPANALLVVYGGGNDLLAAPWAPNRATLVPDAVATLRGILEDLAKRGATNVLVPNLPDIGLAPQVRGFGPQVAAIANALTESYNAALARMLDGVESRHPGMRVHRLDVHALAREVMADPAKAGFRDVSGACPDRRSCVGYLFWDGLHPTSAAHAKLAEAALRTIPGAADRVSSAR</sequence>
<proteinExistence type="predicted"/>
<dbReference type="InterPro" id="IPR036514">
    <property type="entry name" value="SGNH_hydro_sf"/>
</dbReference>
<dbReference type="GO" id="GO:0016788">
    <property type="term" value="F:hydrolase activity, acting on ester bonds"/>
    <property type="evidence" value="ECO:0007669"/>
    <property type="project" value="InterPro"/>
</dbReference>
<feature type="chain" id="PRO_5032625653" evidence="2">
    <location>
        <begin position="23"/>
        <end position="281"/>
    </location>
</feature>
<name>A0A858R9Q7_9PROT</name>
<keyword evidence="4" id="KW-1185">Reference proteome</keyword>
<evidence type="ECO:0000256" key="1">
    <source>
        <dbReference type="ARBA" id="ARBA00022801"/>
    </source>
</evidence>